<dbReference type="EC" id="3.2.2.27" evidence="3"/>
<dbReference type="NCBIfam" id="TIGR00758">
    <property type="entry name" value="UDG_fam4"/>
    <property type="match status" value="1"/>
</dbReference>
<dbReference type="AlphaFoldDB" id="A0A382DKQ4"/>
<feature type="domain" description="Uracil-DNA glycosylase-like" evidence="12">
    <location>
        <begin position="92"/>
        <end position="242"/>
    </location>
</feature>
<reference evidence="13" key="1">
    <citation type="submission" date="2018-05" db="EMBL/GenBank/DDBJ databases">
        <authorList>
            <person name="Lanie J.A."/>
            <person name="Ng W.-L."/>
            <person name="Kazmierczak K.M."/>
            <person name="Andrzejewski T.M."/>
            <person name="Davidsen T.M."/>
            <person name="Wayne K.J."/>
            <person name="Tettelin H."/>
            <person name="Glass J.I."/>
            <person name="Rusch D."/>
            <person name="Podicherti R."/>
            <person name="Tsui H.-C.T."/>
            <person name="Winkler M.E."/>
        </authorList>
    </citation>
    <scope>NUCLEOTIDE SEQUENCE</scope>
</reference>
<keyword evidence="7" id="KW-0227">DNA damage</keyword>
<evidence type="ECO:0000256" key="1">
    <source>
        <dbReference type="ARBA" id="ARBA00001400"/>
    </source>
</evidence>
<keyword evidence="10" id="KW-0411">Iron-sulfur</keyword>
<evidence type="ECO:0000256" key="3">
    <source>
        <dbReference type="ARBA" id="ARBA00012030"/>
    </source>
</evidence>
<evidence type="ECO:0000256" key="8">
    <source>
        <dbReference type="ARBA" id="ARBA00022801"/>
    </source>
</evidence>
<dbReference type="CDD" id="cd10030">
    <property type="entry name" value="UDG-F4_TTUDGA_SPO1dp_like"/>
    <property type="match status" value="1"/>
</dbReference>
<evidence type="ECO:0000256" key="11">
    <source>
        <dbReference type="ARBA" id="ARBA00023204"/>
    </source>
</evidence>
<protein>
    <recommendedName>
        <fullName evidence="4">Type-4 uracil-DNA glycosylase</fullName>
        <ecNumber evidence="3">3.2.2.27</ecNumber>
    </recommendedName>
</protein>
<evidence type="ECO:0000256" key="9">
    <source>
        <dbReference type="ARBA" id="ARBA00023004"/>
    </source>
</evidence>
<dbReference type="PANTHER" id="PTHR33693">
    <property type="entry name" value="TYPE-5 URACIL-DNA GLYCOSYLASE"/>
    <property type="match status" value="1"/>
</dbReference>
<proteinExistence type="inferred from homology"/>
<evidence type="ECO:0000259" key="12">
    <source>
        <dbReference type="SMART" id="SM00986"/>
    </source>
</evidence>
<dbReference type="SMART" id="SM00987">
    <property type="entry name" value="UreE_C"/>
    <property type="match status" value="1"/>
</dbReference>
<keyword evidence="8" id="KW-0378">Hydrolase</keyword>
<evidence type="ECO:0000256" key="6">
    <source>
        <dbReference type="ARBA" id="ARBA00022723"/>
    </source>
</evidence>
<evidence type="ECO:0000256" key="2">
    <source>
        <dbReference type="ARBA" id="ARBA00006521"/>
    </source>
</evidence>
<evidence type="ECO:0000313" key="13">
    <source>
        <dbReference type="EMBL" id="SVB38197.1"/>
    </source>
</evidence>
<dbReference type="InterPro" id="IPR051536">
    <property type="entry name" value="UDG_Type-4/5"/>
</dbReference>
<name>A0A382DKQ4_9ZZZZ</name>
<sequence length="250" mass="28473">MNNSKISESIKLLHLFKENGVDELIANNPFNRIKNAEKIRKNDSLNNNDTINYDYSMHTDKINNLGSIAELRSYMSNFKGCDLYKSSTNMVFSDGNPESDIMLIGEAPGHDEDIQGKPFVGRSGKLLDKMLEAIELNREKVYIANIVPWRPPNNRRPTDEEIEICLPFVKKHIELINPKVLMLLGSTATFALLKNTEGITKIRGKWIDLNVNTITVPTLPTFHPAFLLRQPAQKKHVWEDLKSLKNKVSE</sequence>
<organism evidence="13">
    <name type="scientific">marine metagenome</name>
    <dbReference type="NCBI Taxonomy" id="408172"/>
    <lineage>
        <taxon>unclassified sequences</taxon>
        <taxon>metagenomes</taxon>
        <taxon>ecological metagenomes</taxon>
    </lineage>
</organism>
<dbReference type="Gene3D" id="3.40.470.10">
    <property type="entry name" value="Uracil-DNA glycosylase-like domain"/>
    <property type="match status" value="1"/>
</dbReference>
<keyword evidence="5" id="KW-0004">4Fe-4S</keyword>
<dbReference type="InterPro" id="IPR036895">
    <property type="entry name" value="Uracil-DNA_glycosylase-like_sf"/>
</dbReference>
<evidence type="ECO:0000256" key="5">
    <source>
        <dbReference type="ARBA" id="ARBA00022485"/>
    </source>
</evidence>
<evidence type="ECO:0000256" key="10">
    <source>
        <dbReference type="ARBA" id="ARBA00023014"/>
    </source>
</evidence>
<dbReference type="SMART" id="SM00986">
    <property type="entry name" value="UDG"/>
    <property type="match status" value="1"/>
</dbReference>
<dbReference type="GO" id="GO:0051539">
    <property type="term" value="F:4 iron, 4 sulfur cluster binding"/>
    <property type="evidence" value="ECO:0007669"/>
    <property type="project" value="UniProtKB-KW"/>
</dbReference>
<dbReference type="InterPro" id="IPR005273">
    <property type="entry name" value="Ura-DNA_glyco_family4"/>
</dbReference>
<dbReference type="GO" id="GO:0046872">
    <property type="term" value="F:metal ion binding"/>
    <property type="evidence" value="ECO:0007669"/>
    <property type="project" value="UniProtKB-KW"/>
</dbReference>
<accession>A0A382DKQ4</accession>
<dbReference type="Pfam" id="PF03167">
    <property type="entry name" value="UDG"/>
    <property type="match status" value="1"/>
</dbReference>
<keyword evidence="6" id="KW-0479">Metal-binding</keyword>
<comment type="catalytic activity">
    <reaction evidence="1">
        <text>Hydrolyzes single-stranded DNA or mismatched double-stranded DNA and polynucleotides, releasing free uracil.</text>
        <dbReference type="EC" id="3.2.2.27"/>
    </reaction>
</comment>
<keyword evidence="9" id="KW-0408">Iron</keyword>
<dbReference type="InterPro" id="IPR005122">
    <property type="entry name" value="Uracil-DNA_glycosylase-like"/>
</dbReference>
<dbReference type="SUPFAM" id="SSF52141">
    <property type="entry name" value="Uracil-DNA glycosylase-like"/>
    <property type="match status" value="1"/>
</dbReference>
<evidence type="ECO:0000256" key="7">
    <source>
        <dbReference type="ARBA" id="ARBA00022763"/>
    </source>
</evidence>
<dbReference type="GO" id="GO:0004844">
    <property type="term" value="F:uracil DNA N-glycosylase activity"/>
    <property type="evidence" value="ECO:0007669"/>
    <property type="project" value="UniProtKB-EC"/>
</dbReference>
<dbReference type="PANTHER" id="PTHR33693:SF1">
    <property type="entry name" value="TYPE-4 URACIL-DNA GLYCOSYLASE"/>
    <property type="match status" value="1"/>
</dbReference>
<keyword evidence="11" id="KW-0234">DNA repair</keyword>
<dbReference type="EMBL" id="UINC01039551">
    <property type="protein sequence ID" value="SVB38197.1"/>
    <property type="molecule type" value="Genomic_DNA"/>
</dbReference>
<gene>
    <name evidence="13" type="ORF">METZ01_LOCUS191051</name>
</gene>
<evidence type="ECO:0000256" key="4">
    <source>
        <dbReference type="ARBA" id="ARBA00019403"/>
    </source>
</evidence>
<comment type="similarity">
    <text evidence="2">Belongs to the uracil-DNA glycosylase (UDG) superfamily. Type 4 (UDGa) family.</text>
</comment>
<dbReference type="GO" id="GO:0006281">
    <property type="term" value="P:DNA repair"/>
    <property type="evidence" value="ECO:0007669"/>
    <property type="project" value="UniProtKB-KW"/>
</dbReference>